<comment type="caution">
    <text evidence="1">The sequence shown here is derived from an EMBL/GenBank/DDBJ whole genome shotgun (WGS) entry which is preliminary data.</text>
</comment>
<sequence>MEQIKRQQSDSFDENKRKKIEYQIQVNRTGTYFEDLANETVYNIFDYLDSYDIYQGFSNLNSRFSSLLTELNPPVRINIPLMTSITFNGYTRKIILPNAQKTHSLRISNYFMYSNQVFTLLHQTCLRRLILENIEAQHLENIIHQLKPLLYLSSLSIITIDPVTDKNPIYLQIFQLPSLKYCKLSLGNSFFKKILVLANNIFSSIEYLIIDHEIYFHQLDAFFSYVPQLRHLSLNFLCKCEITANPLPSSMLNYVTHLFLKVDNHTELNDLEYLFASYFSSIHVLQISADDKCMSAHLWQRLILLYLPNLHVFDVLFDVHLQYPFDRYCYEYNVLPFTVPFWTERQWFFDLRSYQKRPRDRMVFYTTNPYRKTYNLCLKSLNTTMSNIHNYETVLKSVKHVQISNEMVMNQCIEYFPNATKLTLKDEYSTAVYDSIPFFLNRILPLQQLQILIIEFHNFPILNMIEILFIMPNLHTLTIQSMHVLFNENKTVLTQNEKFQSVSKTNCIRYVTFRDICTFNKVELLIMLFPRLQHLEINILKKDMKSILECLFNINNINTHNFVLLCFKRASRIHFQHFNSLVHTGLLRFHPKVKYFDGALYLWQ</sequence>
<evidence type="ECO:0000313" key="1">
    <source>
        <dbReference type="EMBL" id="CAF1170518.1"/>
    </source>
</evidence>
<name>A0A814U6E3_9BILA</name>
<accession>A0A814U6E3</accession>
<reference evidence="1" key="1">
    <citation type="submission" date="2021-02" db="EMBL/GenBank/DDBJ databases">
        <authorList>
            <person name="Nowell W R."/>
        </authorList>
    </citation>
    <scope>NUCLEOTIDE SEQUENCE</scope>
</reference>
<gene>
    <name evidence="1" type="ORF">IZO911_LOCUS26868</name>
    <name evidence="2" type="ORF">KXQ929_LOCUS20535</name>
</gene>
<evidence type="ECO:0000313" key="2">
    <source>
        <dbReference type="EMBL" id="CAF3858852.1"/>
    </source>
</evidence>
<dbReference type="EMBL" id="CAJNOE010000357">
    <property type="protein sequence ID" value="CAF1170518.1"/>
    <property type="molecule type" value="Genomic_DNA"/>
</dbReference>
<dbReference type="AlphaFoldDB" id="A0A814U6E3"/>
<evidence type="ECO:0000313" key="3">
    <source>
        <dbReference type="Proteomes" id="UP000663860"/>
    </source>
</evidence>
<dbReference type="Proteomes" id="UP000663860">
    <property type="component" value="Unassembled WGS sequence"/>
</dbReference>
<dbReference type="EMBL" id="CAJOBB010001450">
    <property type="protein sequence ID" value="CAF3858852.1"/>
    <property type="molecule type" value="Genomic_DNA"/>
</dbReference>
<organism evidence="1 3">
    <name type="scientific">Adineta steineri</name>
    <dbReference type="NCBI Taxonomy" id="433720"/>
    <lineage>
        <taxon>Eukaryota</taxon>
        <taxon>Metazoa</taxon>
        <taxon>Spiralia</taxon>
        <taxon>Gnathifera</taxon>
        <taxon>Rotifera</taxon>
        <taxon>Eurotatoria</taxon>
        <taxon>Bdelloidea</taxon>
        <taxon>Adinetida</taxon>
        <taxon>Adinetidae</taxon>
        <taxon>Adineta</taxon>
    </lineage>
</organism>
<protein>
    <recommendedName>
        <fullName evidence="4">F-box domain-containing protein</fullName>
    </recommendedName>
</protein>
<dbReference type="Proteomes" id="UP000663868">
    <property type="component" value="Unassembled WGS sequence"/>
</dbReference>
<proteinExistence type="predicted"/>
<evidence type="ECO:0008006" key="4">
    <source>
        <dbReference type="Google" id="ProtNLM"/>
    </source>
</evidence>